<dbReference type="InterPro" id="IPR029062">
    <property type="entry name" value="Class_I_gatase-like"/>
</dbReference>
<dbReference type="InterPro" id="IPR009057">
    <property type="entry name" value="Homeodomain-like_sf"/>
</dbReference>
<sequence length="340" mass="38016">MTNTMRFTQSPAMHITLLLAEHSSQASATLALEVLDAANRLAAPSAAPFAVVVASLDGLPVSNALGRTMAVDVALDALDRTDLVLVPGFLFSLREALPAFGRYRDWLCRQHRQGAVIASMCTATFMLAEAGLLDGMQATTHWAFADLMRRRYPAVRLDERRILCEDGRLISSAGASAAMDLLLHLIRRFASRELAQQCSRYQLVDGVRSEQSVYIQWSMPRDHADEAVRRVQDWLESNFAAPVGIDELAERFGFGARNFKRRFKDATGYTPLAYLQALRLERAKQLLETTRLGFDAITARVGYEDSNSFRRLFCQRVGLSPAVFRKRFLRLPSAQPETSR</sequence>
<accession>A0A482UC44</accession>
<proteinExistence type="predicted"/>
<dbReference type="InterPro" id="IPR052158">
    <property type="entry name" value="INH-QAR"/>
</dbReference>
<evidence type="ECO:0000256" key="2">
    <source>
        <dbReference type="ARBA" id="ARBA00023163"/>
    </source>
</evidence>
<dbReference type="SUPFAM" id="SSF52317">
    <property type="entry name" value="Class I glutamine amidotransferase-like"/>
    <property type="match status" value="1"/>
</dbReference>
<evidence type="ECO:0000313" key="4">
    <source>
        <dbReference type="EMBL" id="RYJ64151.1"/>
    </source>
</evidence>
<dbReference type="Pfam" id="PF12833">
    <property type="entry name" value="HTH_18"/>
    <property type="match status" value="1"/>
</dbReference>
<dbReference type="EMBL" id="RWYU02000001">
    <property type="protein sequence ID" value="RYJ64151.1"/>
    <property type="molecule type" value="Genomic_DNA"/>
</dbReference>
<keyword evidence="2" id="KW-0804">Transcription</keyword>
<evidence type="ECO:0000259" key="3">
    <source>
        <dbReference type="PROSITE" id="PS01124"/>
    </source>
</evidence>
<dbReference type="InterPro" id="IPR002818">
    <property type="entry name" value="DJ-1/PfpI"/>
</dbReference>
<dbReference type="PANTHER" id="PTHR43130">
    <property type="entry name" value="ARAC-FAMILY TRANSCRIPTIONAL REGULATOR"/>
    <property type="match status" value="1"/>
</dbReference>
<dbReference type="GO" id="GO:0003700">
    <property type="term" value="F:DNA-binding transcription factor activity"/>
    <property type="evidence" value="ECO:0007669"/>
    <property type="project" value="InterPro"/>
</dbReference>
<name>A0A482UC44_9PSED</name>
<feature type="domain" description="HTH araC/xylS-type" evidence="3">
    <location>
        <begin position="229"/>
        <end position="327"/>
    </location>
</feature>
<comment type="caution">
    <text evidence="4">The sequence shown here is derived from an EMBL/GenBank/DDBJ whole genome shotgun (WGS) entry which is preliminary data.</text>
</comment>
<evidence type="ECO:0000313" key="5">
    <source>
        <dbReference type="Proteomes" id="UP000282800"/>
    </source>
</evidence>
<dbReference type="CDD" id="cd03138">
    <property type="entry name" value="GATase1_AraC_2"/>
    <property type="match status" value="1"/>
</dbReference>
<reference evidence="4 5" key="1">
    <citation type="submission" date="2019-01" db="EMBL/GenBank/DDBJ databases">
        <title>High-quality draft genome of. Pseudomonas songnenensis str. L103, a full-fledged denitrifier isolated from 100 meters deep aquifer in a heavily nitrogen fertilized agricultural area.</title>
        <authorList>
            <person name="Liu M."/>
            <person name="Liu B."/>
        </authorList>
    </citation>
    <scope>NUCLEOTIDE SEQUENCE [LARGE SCALE GENOMIC DNA]</scope>
    <source>
        <strain evidence="4 5">L103</strain>
    </source>
</reference>
<dbReference type="AlphaFoldDB" id="A0A482UC44"/>
<dbReference type="Gene3D" id="1.10.10.60">
    <property type="entry name" value="Homeodomain-like"/>
    <property type="match status" value="2"/>
</dbReference>
<protein>
    <submittedName>
        <fullName evidence="4">Helix-turn-helix domain-containing protein</fullName>
    </submittedName>
</protein>
<dbReference type="SMART" id="SM00342">
    <property type="entry name" value="HTH_ARAC"/>
    <property type="match status" value="1"/>
</dbReference>
<keyword evidence="1" id="KW-0805">Transcription regulation</keyword>
<dbReference type="PANTHER" id="PTHR43130:SF11">
    <property type="entry name" value="TRANSCRIPTIONAL REGULATORY PROTEIN"/>
    <property type="match status" value="1"/>
</dbReference>
<evidence type="ECO:0000256" key="1">
    <source>
        <dbReference type="ARBA" id="ARBA00023015"/>
    </source>
</evidence>
<gene>
    <name evidence="4" type="ORF">EJA06_002590</name>
</gene>
<dbReference type="InterPro" id="IPR018060">
    <property type="entry name" value="HTH_AraC"/>
</dbReference>
<organism evidence="4 5">
    <name type="scientific">Pseudomonas songnenensis</name>
    <dbReference type="NCBI Taxonomy" id="1176259"/>
    <lineage>
        <taxon>Bacteria</taxon>
        <taxon>Pseudomonadati</taxon>
        <taxon>Pseudomonadota</taxon>
        <taxon>Gammaproteobacteria</taxon>
        <taxon>Pseudomonadales</taxon>
        <taxon>Pseudomonadaceae</taxon>
        <taxon>Pseudomonas</taxon>
    </lineage>
</organism>
<dbReference type="PROSITE" id="PS01124">
    <property type="entry name" value="HTH_ARAC_FAMILY_2"/>
    <property type="match status" value="1"/>
</dbReference>
<dbReference type="Gene3D" id="3.40.50.880">
    <property type="match status" value="1"/>
</dbReference>
<dbReference type="OrthoDB" id="9803764at2"/>
<dbReference type="GO" id="GO:0043565">
    <property type="term" value="F:sequence-specific DNA binding"/>
    <property type="evidence" value="ECO:0007669"/>
    <property type="project" value="InterPro"/>
</dbReference>
<dbReference type="Pfam" id="PF01965">
    <property type="entry name" value="DJ-1_PfpI"/>
    <property type="match status" value="1"/>
</dbReference>
<dbReference type="Proteomes" id="UP000282800">
    <property type="component" value="Unassembled WGS sequence"/>
</dbReference>
<dbReference type="SUPFAM" id="SSF46689">
    <property type="entry name" value="Homeodomain-like"/>
    <property type="match status" value="2"/>
</dbReference>